<keyword evidence="6" id="KW-0119">Carbohydrate metabolism</keyword>
<dbReference type="InterPro" id="IPR001579">
    <property type="entry name" value="Glyco_hydro_18_chit_AS"/>
</dbReference>
<sequence length="741" mass="79163">MKHFTIRVRMVPCRNSALLFILLCLYMLPAFRLQAQNFKVVGYMPSWSGTASDIQYNKVTHINYAFIRPTTTGGLTAIDNPSKLQSIVSLAHANGVKVGIAVGGWSDLNNTDFQSMAANASYRTAFVNNLISLCQTYQLDGVDLDWEYPIDGQDPVNFTTLMTQLGNALHAQGKFLTAAVSAQGYYAGGIQNAVFNAVDFLNIMVYDGGSGADHSPYSYAVSSLDYWAGRGLPASKTVLGVPFYARPSWKSFRQLVSEGANPNLDTYNGDYYNGINTIKQKTNLAFDRNIGGVMIWELSQDATGSNSLLSAIKQVVDERSGSSTQSPYGGTVRNIPGTIEAEHYDNGGEGVAYHDLSSGNSGGALRSDNVDIEATTDTGGGQNVGWIQAGEWLEYTVNVTTAGSQTIQVRVASTSAGKTFHIELDGANISGTLTVPNTGAWQTWQTVTATTPSLTTGQKILRIVMDAGDFNLNKVVFSSSTTNPPPSVSLTAPANGATYTAPATVTLQANASDNGSVAKVEFFQGSTKLGEDTSSPYSYTWSNAGTGSYILTARATDNQGATATSSNVSITINGSSGSCSGIPSYVENGGYAAGSIVQNQGSQYECKPYPYSGWCNGAAWAYAPGTGTYWQDAWILKGSCSGSARVALDETEFETAAKGVTLYPNPVENGRTKTITLLFEQSPGAVNVKLQNTNGTEVLSKSYQDVKDTSLTVEVPPLAKGLYLVRIQSSHKSWIRKYLVR</sequence>
<dbReference type="Pfam" id="PF17957">
    <property type="entry name" value="Big_7"/>
    <property type="match status" value="1"/>
</dbReference>
<organism evidence="11 12">
    <name type="scientific">Ohtaekwangia kribbensis</name>
    <dbReference type="NCBI Taxonomy" id="688913"/>
    <lineage>
        <taxon>Bacteria</taxon>
        <taxon>Pseudomonadati</taxon>
        <taxon>Bacteroidota</taxon>
        <taxon>Cytophagia</taxon>
        <taxon>Cytophagales</taxon>
        <taxon>Fulvivirgaceae</taxon>
        <taxon>Ohtaekwangia</taxon>
    </lineage>
</organism>
<dbReference type="PROSITE" id="PS51175">
    <property type="entry name" value="CBM6"/>
    <property type="match status" value="1"/>
</dbReference>
<dbReference type="Gene3D" id="3.20.20.80">
    <property type="entry name" value="Glycosidases"/>
    <property type="match status" value="1"/>
</dbReference>
<dbReference type="Pfam" id="PF03422">
    <property type="entry name" value="CBM_6"/>
    <property type="match status" value="1"/>
</dbReference>
<dbReference type="SUPFAM" id="SSF51445">
    <property type="entry name" value="(Trans)glycosidases"/>
    <property type="match status" value="1"/>
</dbReference>
<dbReference type="EC" id="3.2.1.14" evidence="3"/>
<dbReference type="Pfam" id="PF00704">
    <property type="entry name" value="Glyco_hydro_18"/>
    <property type="match status" value="1"/>
</dbReference>
<evidence type="ECO:0000259" key="9">
    <source>
        <dbReference type="PROSITE" id="PS51175"/>
    </source>
</evidence>
<keyword evidence="4" id="KW-0732">Signal</keyword>
<gene>
    <name evidence="11" type="ORF">ACFQ21_09775</name>
</gene>
<keyword evidence="6" id="KW-0146">Chitin degradation</keyword>
<dbReference type="PROSITE" id="PS51910">
    <property type="entry name" value="GH18_2"/>
    <property type="match status" value="1"/>
</dbReference>
<proteinExistence type="inferred from homology"/>
<dbReference type="SMART" id="SM00606">
    <property type="entry name" value="CBD_IV"/>
    <property type="match status" value="1"/>
</dbReference>
<dbReference type="Pfam" id="PF18962">
    <property type="entry name" value="Por_Secre_tail"/>
    <property type="match status" value="1"/>
</dbReference>
<dbReference type="PANTHER" id="PTHR11177:SF317">
    <property type="entry name" value="CHITINASE 12-RELATED"/>
    <property type="match status" value="1"/>
</dbReference>
<evidence type="ECO:0000256" key="5">
    <source>
        <dbReference type="ARBA" id="ARBA00022801"/>
    </source>
</evidence>
<comment type="caution">
    <text evidence="11">The sequence shown here is derived from an EMBL/GenBank/DDBJ whole genome shotgun (WGS) entry which is preliminary data.</text>
</comment>
<dbReference type="InterPro" id="IPR026444">
    <property type="entry name" value="Secre_tail"/>
</dbReference>
<dbReference type="InterPro" id="IPR050314">
    <property type="entry name" value="Glycosyl_Hydrlase_18"/>
</dbReference>
<keyword evidence="5 8" id="KW-0378">Hydrolase</keyword>
<protein>
    <recommendedName>
        <fullName evidence="3">chitinase</fullName>
        <ecNumber evidence="3">3.2.1.14</ecNumber>
    </recommendedName>
</protein>
<evidence type="ECO:0000256" key="2">
    <source>
        <dbReference type="ARBA" id="ARBA00009121"/>
    </source>
</evidence>
<dbReference type="Gene3D" id="2.60.40.10">
    <property type="entry name" value="Immunoglobulins"/>
    <property type="match status" value="1"/>
</dbReference>
<evidence type="ECO:0000256" key="3">
    <source>
        <dbReference type="ARBA" id="ARBA00012729"/>
    </source>
</evidence>
<keyword evidence="7 8" id="KW-0326">Glycosidase</keyword>
<dbReference type="Gene3D" id="3.40.5.30">
    <property type="entry name" value="(Trans)glycosidases - domain 2"/>
    <property type="match status" value="1"/>
</dbReference>
<dbReference type="Proteomes" id="UP001597112">
    <property type="component" value="Unassembled WGS sequence"/>
</dbReference>
<dbReference type="NCBIfam" id="TIGR04183">
    <property type="entry name" value="Por_Secre_tail"/>
    <property type="match status" value="1"/>
</dbReference>
<dbReference type="InterPro" id="IPR001223">
    <property type="entry name" value="Glyco_hydro18_cat"/>
</dbReference>
<dbReference type="CDD" id="cd04080">
    <property type="entry name" value="CBM6_cellulase-like"/>
    <property type="match status" value="1"/>
</dbReference>
<dbReference type="InterPro" id="IPR008979">
    <property type="entry name" value="Galactose-bd-like_sf"/>
</dbReference>
<dbReference type="InterPro" id="IPR006584">
    <property type="entry name" value="Cellulose-bd_IV"/>
</dbReference>
<keyword evidence="12" id="KW-1185">Reference proteome</keyword>
<dbReference type="InterPro" id="IPR013783">
    <property type="entry name" value="Ig-like_fold"/>
</dbReference>
<dbReference type="Gene3D" id="2.60.120.260">
    <property type="entry name" value="Galactose-binding domain-like"/>
    <property type="match status" value="1"/>
</dbReference>
<feature type="domain" description="GH18" evidence="10">
    <location>
        <begin position="38"/>
        <end position="319"/>
    </location>
</feature>
<comment type="similarity">
    <text evidence="2">Belongs to the glycosyl hydrolase 18 family. Chitinase class II subfamily.</text>
</comment>
<dbReference type="SMART" id="SM00636">
    <property type="entry name" value="Glyco_18"/>
    <property type="match status" value="1"/>
</dbReference>
<dbReference type="InterPro" id="IPR017853">
    <property type="entry name" value="GH"/>
</dbReference>
<evidence type="ECO:0000313" key="11">
    <source>
        <dbReference type="EMBL" id="MFD0999596.1"/>
    </source>
</evidence>
<evidence type="ECO:0000256" key="7">
    <source>
        <dbReference type="ARBA" id="ARBA00023295"/>
    </source>
</evidence>
<keyword evidence="6" id="KW-0624">Polysaccharide degradation</keyword>
<dbReference type="RefSeq" id="WP_377578413.1">
    <property type="nucleotide sequence ID" value="NZ_JBHTKA010000002.1"/>
</dbReference>
<evidence type="ECO:0000313" key="12">
    <source>
        <dbReference type="Proteomes" id="UP001597112"/>
    </source>
</evidence>
<dbReference type="PROSITE" id="PS01095">
    <property type="entry name" value="GH18_1"/>
    <property type="match status" value="1"/>
</dbReference>
<reference evidence="12" key="1">
    <citation type="journal article" date="2019" name="Int. J. Syst. Evol. Microbiol.">
        <title>The Global Catalogue of Microorganisms (GCM) 10K type strain sequencing project: providing services to taxonomists for standard genome sequencing and annotation.</title>
        <authorList>
            <consortium name="The Broad Institute Genomics Platform"/>
            <consortium name="The Broad Institute Genome Sequencing Center for Infectious Disease"/>
            <person name="Wu L."/>
            <person name="Ma J."/>
        </authorList>
    </citation>
    <scope>NUCLEOTIDE SEQUENCE [LARGE SCALE GENOMIC DNA]</scope>
    <source>
        <strain evidence="12">CCUG 58938</strain>
    </source>
</reference>
<dbReference type="GO" id="GO:0016787">
    <property type="term" value="F:hydrolase activity"/>
    <property type="evidence" value="ECO:0007669"/>
    <property type="project" value="UniProtKB-KW"/>
</dbReference>
<evidence type="ECO:0000256" key="8">
    <source>
        <dbReference type="RuleBase" id="RU000489"/>
    </source>
</evidence>
<evidence type="ECO:0000259" key="10">
    <source>
        <dbReference type="PROSITE" id="PS51910"/>
    </source>
</evidence>
<dbReference type="InterPro" id="IPR011583">
    <property type="entry name" value="Chitinase_II/V-like_cat"/>
</dbReference>
<evidence type="ECO:0000256" key="6">
    <source>
        <dbReference type="ARBA" id="ARBA00023024"/>
    </source>
</evidence>
<evidence type="ECO:0000256" key="4">
    <source>
        <dbReference type="ARBA" id="ARBA00022729"/>
    </source>
</evidence>
<name>A0ABW3K2D2_9BACT</name>
<comment type="catalytic activity">
    <reaction evidence="1">
        <text>Random endo-hydrolysis of N-acetyl-beta-D-glucosaminide (1-&gt;4)-beta-linkages in chitin and chitodextrins.</text>
        <dbReference type="EC" id="3.2.1.14"/>
    </reaction>
</comment>
<dbReference type="PANTHER" id="PTHR11177">
    <property type="entry name" value="CHITINASE"/>
    <property type="match status" value="1"/>
</dbReference>
<accession>A0ABW3K2D2</accession>
<dbReference type="EMBL" id="JBHTKA010000002">
    <property type="protein sequence ID" value="MFD0999596.1"/>
    <property type="molecule type" value="Genomic_DNA"/>
</dbReference>
<feature type="domain" description="CBM6" evidence="9">
    <location>
        <begin position="337"/>
        <end position="478"/>
    </location>
</feature>
<dbReference type="InterPro" id="IPR005084">
    <property type="entry name" value="CBM6"/>
</dbReference>
<dbReference type="SUPFAM" id="SSF49785">
    <property type="entry name" value="Galactose-binding domain-like"/>
    <property type="match status" value="1"/>
</dbReference>
<evidence type="ECO:0000256" key="1">
    <source>
        <dbReference type="ARBA" id="ARBA00000822"/>
    </source>
</evidence>